<dbReference type="Proteomes" id="UP000193218">
    <property type="component" value="Unassembled WGS sequence"/>
</dbReference>
<keyword evidence="9" id="KW-0862">Zinc</keyword>
<dbReference type="SUPFAM" id="SSF57850">
    <property type="entry name" value="RING/U-box"/>
    <property type="match status" value="3"/>
</dbReference>
<keyword evidence="5" id="KW-0479">Metal-binding</keyword>
<feature type="domain" description="RING-type" evidence="14">
    <location>
        <begin position="198"/>
        <end position="491"/>
    </location>
</feature>
<comment type="catalytic activity">
    <reaction evidence="1">
        <text>[E2 ubiquitin-conjugating enzyme]-S-ubiquitinyl-L-cysteine + [acceptor protein]-L-lysine = [E2 ubiquitin-conjugating enzyme]-L-cysteine + [acceptor protein]-N(6)-ubiquitinyl-L-lysine.</text>
        <dbReference type="EC" id="2.3.2.31"/>
    </reaction>
</comment>
<keyword evidence="16" id="KW-1185">Reference proteome</keyword>
<comment type="similarity">
    <text evidence="10">Belongs to the RBR family. RNF14 subfamily.</text>
</comment>
<dbReference type="InterPro" id="IPR031127">
    <property type="entry name" value="E3_UB_ligase_RBR"/>
</dbReference>
<gene>
    <name evidence="15" type="ORF">BD324DRAFT_581472</name>
</gene>
<keyword evidence="6" id="KW-0677">Repeat</keyword>
<dbReference type="GO" id="GO:0016567">
    <property type="term" value="P:protein ubiquitination"/>
    <property type="evidence" value="ECO:0007669"/>
    <property type="project" value="InterPro"/>
</dbReference>
<dbReference type="InterPro" id="IPR002867">
    <property type="entry name" value="IBR_dom"/>
</dbReference>
<evidence type="ECO:0000256" key="4">
    <source>
        <dbReference type="ARBA" id="ARBA00022679"/>
    </source>
</evidence>
<evidence type="ECO:0000256" key="8">
    <source>
        <dbReference type="ARBA" id="ARBA00022786"/>
    </source>
</evidence>
<reference evidence="15 16" key="1">
    <citation type="submission" date="2017-03" db="EMBL/GenBank/DDBJ databases">
        <title>Widespread Adenine N6-methylation of Active Genes in Fungi.</title>
        <authorList>
            <consortium name="DOE Joint Genome Institute"/>
            <person name="Mondo S.J."/>
            <person name="Dannebaum R.O."/>
            <person name="Kuo R.C."/>
            <person name="Louie K.B."/>
            <person name="Bewick A.J."/>
            <person name="Labutti K."/>
            <person name="Haridas S."/>
            <person name="Kuo A."/>
            <person name="Salamov A."/>
            <person name="Ahrendt S.R."/>
            <person name="Lau R."/>
            <person name="Bowen B.P."/>
            <person name="Lipzen A."/>
            <person name="Sullivan W."/>
            <person name="Andreopoulos W.B."/>
            <person name="Clum A."/>
            <person name="Lindquist E."/>
            <person name="Daum C."/>
            <person name="Northen T.R."/>
            <person name="Ramamoorthy G."/>
            <person name="Schmitz R.J."/>
            <person name="Gryganskyi A."/>
            <person name="Culley D."/>
            <person name="Magnuson J."/>
            <person name="James T.Y."/>
            <person name="O'Malley M.A."/>
            <person name="Stajich J.E."/>
            <person name="Spatafora J.W."/>
            <person name="Visel A."/>
            <person name="Grigoriev I.V."/>
        </authorList>
    </citation>
    <scope>NUCLEOTIDE SEQUENCE [LARGE SCALE GENOMIC DNA]</scope>
    <source>
        <strain evidence="15 16">NRRL Y-17943</strain>
    </source>
</reference>
<sequence>MASPDIEAECLTLQGDEILALESIYPSLIESLPNNEIRLSIPITLPSPTAIILQTIATEPSSSNVLPTLDLEHLPPLTVSIALPTDYPLKSPPRVVDIRAPIPGADKRSNWLSRKVLYKIGLRLEEMWRSEQMSGEGAGVIWQWWEWVGNGQFFEDLGLSQDGISFSLWVPPSLVPSTFHTLLNTFNAKEKHSEFESVAFSCAICMESRKGKSCAQMTCGCVFCVPCLSLCWSLAIEEGTLENVACPSVDCVKQRATGKRGEVDGSLVESVVGHELRARWDELKERRRAEIDPNWTTCPRISCQAAVPPPPEEDDQVVIAPSSRVIRLADIDKTESTATATAPVPAPVDDRWARHRQCPKCHYSFCLYCSATWHGPHTPCAFPQTSALVLEYLSYPEGSFSRLAMEKRRGKANLERMVAQWREDQENRKWLESKTRACSGCGVRVEKSHGCNHMTCGRCQAHFCYRCGASISPQDPYAHYNRPGQACFEKLFDQEEIDFYERQATVGVEGEVEWRPAVDIWGW</sequence>
<dbReference type="InterPro" id="IPR016135">
    <property type="entry name" value="UBQ-conjugating_enzyme/RWD"/>
</dbReference>
<evidence type="ECO:0000256" key="9">
    <source>
        <dbReference type="ARBA" id="ARBA00022833"/>
    </source>
</evidence>
<comment type="pathway">
    <text evidence="2">Protein modification; protein ubiquitination.</text>
</comment>
<dbReference type="GO" id="GO:0061630">
    <property type="term" value="F:ubiquitin protein ligase activity"/>
    <property type="evidence" value="ECO:0007669"/>
    <property type="project" value="UniProtKB-EC"/>
</dbReference>
<dbReference type="RefSeq" id="XP_021870130.1">
    <property type="nucleotide sequence ID" value="XM_022013505.1"/>
</dbReference>
<dbReference type="STRING" id="4999.A0A1Y1UD81"/>
<dbReference type="InterPro" id="IPR013083">
    <property type="entry name" value="Znf_RING/FYVE/PHD"/>
</dbReference>
<proteinExistence type="inferred from homology"/>
<evidence type="ECO:0000256" key="11">
    <source>
        <dbReference type="PROSITE-ProRule" id="PRU00175"/>
    </source>
</evidence>
<dbReference type="PROSITE" id="PS50908">
    <property type="entry name" value="RWD"/>
    <property type="match status" value="1"/>
</dbReference>
<dbReference type="SMART" id="SM00647">
    <property type="entry name" value="IBR"/>
    <property type="match status" value="2"/>
</dbReference>
<accession>A0A1Y1UD81</accession>
<evidence type="ECO:0000256" key="7">
    <source>
        <dbReference type="ARBA" id="ARBA00022771"/>
    </source>
</evidence>
<keyword evidence="8" id="KW-0833">Ubl conjugation pathway</keyword>
<protein>
    <recommendedName>
        <fullName evidence="3">RBR-type E3 ubiquitin transferase</fullName>
        <ecNumber evidence="3">2.3.2.31</ecNumber>
    </recommendedName>
</protein>
<dbReference type="PANTHER" id="PTHR11685">
    <property type="entry name" value="RBR FAMILY RING FINGER AND IBR DOMAIN-CONTAINING"/>
    <property type="match status" value="1"/>
</dbReference>
<evidence type="ECO:0000256" key="1">
    <source>
        <dbReference type="ARBA" id="ARBA00001798"/>
    </source>
</evidence>
<dbReference type="SUPFAM" id="SSF54495">
    <property type="entry name" value="UBC-like"/>
    <property type="match status" value="1"/>
</dbReference>
<dbReference type="FunCoup" id="A0A1Y1UD81">
    <property type="interactions" value="120"/>
</dbReference>
<dbReference type="CDD" id="cd23820">
    <property type="entry name" value="RWD_RNF14"/>
    <property type="match status" value="1"/>
</dbReference>
<evidence type="ECO:0000259" key="14">
    <source>
        <dbReference type="PROSITE" id="PS51873"/>
    </source>
</evidence>
<dbReference type="Gene3D" id="3.10.110.10">
    <property type="entry name" value="Ubiquitin Conjugating Enzyme"/>
    <property type="match status" value="1"/>
</dbReference>
<evidence type="ECO:0000256" key="2">
    <source>
        <dbReference type="ARBA" id="ARBA00004906"/>
    </source>
</evidence>
<dbReference type="Pfam" id="PF01485">
    <property type="entry name" value="IBR"/>
    <property type="match status" value="1"/>
</dbReference>
<dbReference type="GeneID" id="33555313"/>
<evidence type="ECO:0000259" key="12">
    <source>
        <dbReference type="PROSITE" id="PS50089"/>
    </source>
</evidence>
<evidence type="ECO:0000256" key="10">
    <source>
        <dbReference type="ARBA" id="ARBA00044508"/>
    </source>
</evidence>
<keyword evidence="7 11" id="KW-0863">Zinc-finger</keyword>
<dbReference type="InterPro" id="IPR044066">
    <property type="entry name" value="TRIAD_supradom"/>
</dbReference>
<dbReference type="PROSITE" id="PS51873">
    <property type="entry name" value="TRIAD"/>
    <property type="match status" value="1"/>
</dbReference>
<dbReference type="InterPro" id="IPR006575">
    <property type="entry name" value="RWD_dom"/>
</dbReference>
<feature type="domain" description="RWD" evidence="13">
    <location>
        <begin position="16"/>
        <end position="155"/>
    </location>
</feature>
<dbReference type="AlphaFoldDB" id="A0A1Y1UD81"/>
<evidence type="ECO:0000313" key="16">
    <source>
        <dbReference type="Proteomes" id="UP000193218"/>
    </source>
</evidence>
<evidence type="ECO:0000256" key="5">
    <source>
        <dbReference type="ARBA" id="ARBA00022723"/>
    </source>
</evidence>
<evidence type="ECO:0000256" key="6">
    <source>
        <dbReference type="ARBA" id="ARBA00022737"/>
    </source>
</evidence>
<dbReference type="Pfam" id="PF05773">
    <property type="entry name" value="RWD"/>
    <property type="match status" value="1"/>
</dbReference>
<dbReference type="EC" id="2.3.2.31" evidence="3"/>
<dbReference type="OrthoDB" id="1431934at2759"/>
<dbReference type="EMBL" id="NBSH01000009">
    <property type="protein sequence ID" value="ORX36001.1"/>
    <property type="molecule type" value="Genomic_DNA"/>
</dbReference>
<evidence type="ECO:0000313" key="15">
    <source>
        <dbReference type="EMBL" id="ORX36001.1"/>
    </source>
</evidence>
<keyword evidence="4" id="KW-0808">Transferase</keyword>
<evidence type="ECO:0000259" key="13">
    <source>
        <dbReference type="PROSITE" id="PS50908"/>
    </source>
</evidence>
<feature type="domain" description="RING-type" evidence="12">
    <location>
        <begin position="202"/>
        <end position="247"/>
    </location>
</feature>
<evidence type="ECO:0000256" key="3">
    <source>
        <dbReference type="ARBA" id="ARBA00012251"/>
    </source>
</evidence>
<dbReference type="InParanoid" id="A0A1Y1UD81"/>
<name>A0A1Y1UD81_9TREE</name>
<dbReference type="InterPro" id="IPR001841">
    <property type="entry name" value="Znf_RING"/>
</dbReference>
<comment type="caution">
    <text evidence="15">The sequence shown here is derived from an EMBL/GenBank/DDBJ whole genome shotgun (WGS) entry which is preliminary data.</text>
</comment>
<dbReference type="FunFam" id="3.30.40.10:FF:000416">
    <property type="entry name" value="RBR-type E3 ubiquitin transferase"/>
    <property type="match status" value="1"/>
</dbReference>
<dbReference type="InterPro" id="IPR047548">
    <property type="entry name" value="Rcat_RBR_RNF14"/>
</dbReference>
<dbReference type="Pfam" id="PF22191">
    <property type="entry name" value="IBR_1"/>
    <property type="match status" value="1"/>
</dbReference>
<dbReference type="Gene3D" id="1.20.120.1750">
    <property type="match status" value="1"/>
</dbReference>
<dbReference type="GO" id="GO:0008270">
    <property type="term" value="F:zinc ion binding"/>
    <property type="evidence" value="ECO:0007669"/>
    <property type="project" value="UniProtKB-KW"/>
</dbReference>
<dbReference type="CDD" id="cd20354">
    <property type="entry name" value="Rcat_RBR_RNF14"/>
    <property type="match status" value="1"/>
</dbReference>
<organism evidence="15 16">
    <name type="scientific">Kockovaella imperatae</name>
    <dbReference type="NCBI Taxonomy" id="4999"/>
    <lineage>
        <taxon>Eukaryota</taxon>
        <taxon>Fungi</taxon>
        <taxon>Dikarya</taxon>
        <taxon>Basidiomycota</taxon>
        <taxon>Agaricomycotina</taxon>
        <taxon>Tremellomycetes</taxon>
        <taxon>Tremellales</taxon>
        <taxon>Cuniculitremaceae</taxon>
        <taxon>Kockovaella</taxon>
    </lineage>
</organism>
<dbReference type="PROSITE" id="PS50089">
    <property type="entry name" value="ZF_RING_2"/>
    <property type="match status" value="1"/>
</dbReference>
<dbReference type="Gene3D" id="3.30.40.10">
    <property type="entry name" value="Zinc/RING finger domain, C3HC4 (zinc finger)"/>
    <property type="match status" value="1"/>
</dbReference>